<evidence type="ECO:0000256" key="6">
    <source>
        <dbReference type="ARBA" id="ARBA00022840"/>
    </source>
</evidence>
<evidence type="ECO:0000313" key="10">
    <source>
        <dbReference type="EMBL" id="SEG89784.1"/>
    </source>
</evidence>
<evidence type="ECO:0000256" key="1">
    <source>
        <dbReference type="ARBA" id="ARBA00012513"/>
    </source>
</evidence>
<sequence>MLAVRKSTGTPVAIKYLPPRPGAGQAFRDEARLIAGLDDDTLVRLHEHAESPHGVALVGELVNGISLERLIKAEGRLAPEAALVIFKTVLLALGAVHRTGLVHGAVTPGNVLVDGDGNGKLAGLGVTAWTGAPAAGGSPHYQAPELRYGGRVTPAADIYAATAVLYECLTGEPPTGGTGTARPHEAPGPLVPLLTAGLAGNPDDRPVTARVFLGRLETVASAAYGPGWQERGRALLVERAAVLTLLFPLSRKMVSDEKARAAAFGKAGRRRARGGVLAVAAAALMLLAGTGAVVYAAGGSGGGGDALPGVSASSTPSAEAPAPVGLGPTGGPSTKLISPSPKRSASPDVRGGGSRSPDDRPSDRPSQQPSSPGPSTSPPSPGQSFVATAVQVIALSLDSQGTVATAQVKVTGSGKGQVTVSVQFYAGEAAHGSAETLTVTVDGETTVQVSHSYDTCPGAYAGQATAAPGAPAAHRLAAEGQCTTA</sequence>
<dbReference type="EC" id="2.7.11.1" evidence="1"/>
<dbReference type="CDD" id="cd14014">
    <property type="entry name" value="STKc_PknB_like"/>
    <property type="match status" value="1"/>
</dbReference>
<dbReference type="GO" id="GO:0005524">
    <property type="term" value="F:ATP binding"/>
    <property type="evidence" value="ECO:0007669"/>
    <property type="project" value="UniProtKB-KW"/>
</dbReference>
<dbReference type="PANTHER" id="PTHR43289">
    <property type="entry name" value="MITOGEN-ACTIVATED PROTEIN KINASE KINASE KINASE 20-RELATED"/>
    <property type="match status" value="1"/>
</dbReference>
<accession>A0A1H6DXH9</accession>
<keyword evidence="8" id="KW-1133">Transmembrane helix</keyword>
<evidence type="ECO:0000256" key="4">
    <source>
        <dbReference type="ARBA" id="ARBA00022741"/>
    </source>
</evidence>
<feature type="domain" description="Protein kinase" evidence="9">
    <location>
        <begin position="1"/>
        <end position="243"/>
    </location>
</feature>
<keyword evidence="3" id="KW-0808">Transferase</keyword>
<name>A0A1H6DXH9_9ACTN</name>
<proteinExistence type="predicted"/>
<evidence type="ECO:0000256" key="3">
    <source>
        <dbReference type="ARBA" id="ARBA00022679"/>
    </source>
</evidence>
<dbReference type="Pfam" id="PF00069">
    <property type="entry name" value="Pkinase"/>
    <property type="match status" value="1"/>
</dbReference>
<feature type="region of interest" description="Disordered" evidence="7">
    <location>
        <begin position="308"/>
        <end position="383"/>
    </location>
</feature>
<dbReference type="Proteomes" id="UP000236723">
    <property type="component" value="Unassembled WGS sequence"/>
</dbReference>
<feature type="compositionally biased region" description="Low complexity" evidence="7">
    <location>
        <begin position="308"/>
        <end position="323"/>
    </location>
</feature>
<keyword evidence="11" id="KW-1185">Reference proteome</keyword>
<evidence type="ECO:0000256" key="2">
    <source>
        <dbReference type="ARBA" id="ARBA00022527"/>
    </source>
</evidence>
<protein>
    <recommendedName>
        <fullName evidence="1">non-specific serine/threonine protein kinase</fullName>
        <ecNumber evidence="1">2.7.11.1</ecNumber>
    </recommendedName>
</protein>
<keyword evidence="6" id="KW-0067">ATP-binding</keyword>
<evidence type="ECO:0000256" key="8">
    <source>
        <dbReference type="SAM" id="Phobius"/>
    </source>
</evidence>
<evidence type="ECO:0000313" key="11">
    <source>
        <dbReference type="Proteomes" id="UP000236723"/>
    </source>
</evidence>
<keyword evidence="4" id="KW-0547">Nucleotide-binding</keyword>
<reference evidence="11" key="1">
    <citation type="submission" date="2016-10" db="EMBL/GenBank/DDBJ databases">
        <authorList>
            <person name="Varghese N."/>
            <person name="Submissions S."/>
        </authorList>
    </citation>
    <scope>NUCLEOTIDE SEQUENCE [LARGE SCALE GENOMIC DNA]</scope>
    <source>
        <strain evidence="11">DSM 43163</strain>
    </source>
</reference>
<organism evidence="10 11">
    <name type="scientific">Thermomonospora echinospora</name>
    <dbReference type="NCBI Taxonomy" id="1992"/>
    <lineage>
        <taxon>Bacteria</taxon>
        <taxon>Bacillati</taxon>
        <taxon>Actinomycetota</taxon>
        <taxon>Actinomycetes</taxon>
        <taxon>Streptosporangiales</taxon>
        <taxon>Thermomonosporaceae</taxon>
        <taxon>Thermomonospora</taxon>
    </lineage>
</organism>
<dbReference type="PROSITE" id="PS50011">
    <property type="entry name" value="PROTEIN_KINASE_DOM"/>
    <property type="match status" value="1"/>
</dbReference>
<dbReference type="SMART" id="SM00220">
    <property type="entry name" value="S_TKc"/>
    <property type="match status" value="1"/>
</dbReference>
<keyword evidence="8" id="KW-0812">Transmembrane</keyword>
<feature type="compositionally biased region" description="Polar residues" evidence="7">
    <location>
        <begin position="331"/>
        <end position="343"/>
    </location>
</feature>
<evidence type="ECO:0000259" key="9">
    <source>
        <dbReference type="PROSITE" id="PS50011"/>
    </source>
</evidence>
<dbReference type="InterPro" id="IPR000719">
    <property type="entry name" value="Prot_kinase_dom"/>
</dbReference>
<dbReference type="SUPFAM" id="SSF56112">
    <property type="entry name" value="Protein kinase-like (PK-like)"/>
    <property type="match status" value="1"/>
</dbReference>
<dbReference type="GO" id="GO:0004674">
    <property type="term" value="F:protein serine/threonine kinase activity"/>
    <property type="evidence" value="ECO:0007669"/>
    <property type="project" value="UniProtKB-KW"/>
</dbReference>
<gene>
    <name evidence="10" type="ORF">SAMN04489712_12464</name>
</gene>
<evidence type="ECO:0000256" key="7">
    <source>
        <dbReference type="SAM" id="MobiDB-lite"/>
    </source>
</evidence>
<feature type="transmembrane region" description="Helical" evidence="8">
    <location>
        <begin position="276"/>
        <end position="298"/>
    </location>
</feature>
<dbReference type="InterPro" id="IPR011009">
    <property type="entry name" value="Kinase-like_dom_sf"/>
</dbReference>
<keyword evidence="2 10" id="KW-0723">Serine/threonine-protein kinase</keyword>
<keyword evidence="5 10" id="KW-0418">Kinase</keyword>
<keyword evidence="8" id="KW-0472">Membrane</keyword>
<dbReference type="PANTHER" id="PTHR43289:SF6">
    <property type="entry name" value="SERINE_THREONINE-PROTEIN KINASE NEKL-3"/>
    <property type="match status" value="1"/>
</dbReference>
<dbReference type="AlphaFoldDB" id="A0A1H6DXH9"/>
<feature type="compositionally biased region" description="Pro residues" evidence="7">
    <location>
        <begin position="371"/>
        <end position="381"/>
    </location>
</feature>
<dbReference type="EMBL" id="FNVO01000024">
    <property type="protein sequence ID" value="SEG89784.1"/>
    <property type="molecule type" value="Genomic_DNA"/>
</dbReference>
<evidence type="ECO:0000256" key="5">
    <source>
        <dbReference type="ARBA" id="ARBA00022777"/>
    </source>
</evidence>
<dbReference type="Gene3D" id="1.10.510.10">
    <property type="entry name" value="Transferase(Phosphotransferase) domain 1"/>
    <property type="match status" value="1"/>
</dbReference>